<sequence>MTNTCSVHSYMRKKLSSFVGGHGEAEATVSQQNHESPGKLIFGKSDESNKALRPPVGDHASAQQYLSYCYSRFLYARPTRTHHDLIPNAGTRCYHFPPFTTTQTTSVPEVEKIIWSKRVQANPNCGKCLGWWHRLGPVPVFVLLNERNCDLGCRALHDEWPRNMGKESPVMAKQEVVSSPRMKEIRKGGEY</sequence>
<feature type="region of interest" description="Disordered" evidence="1">
    <location>
        <begin position="25"/>
        <end position="57"/>
    </location>
</feature>
<proteinExistence type="predicted"/>
<evidence type="ECO:0000256" key="1">
    <source>
        <dbReference type="SAM" id="MobiDB-lite"/>
    </source>
</evidence>
<dbReference type="AlphaFoldDB" id="A0AAE1DI73"/>
<accession>A0AAE1DI73</accession>
<comment type="caution">
    <text evidence="2">The sequence shown here is derived from an EMBL/GenBank/DDBJ whole genome shotgun (WGS) entry which is preliminary data.</text>
</comment>
<organism evidence="2 3">
    <name type="scientific">Elysia crispata</name>
    <name type="common">lettuce slug</name>
    <dbReference type="NCBI Taxonomy" id="231223"/>
    <lineage>
        <taxon>Eukaryota</taxon>
        <taxon>Metazoa</taxon>
        <taxon>Spiralia</taxon>
        <taxon>Lophotrochozoa</taxon>
        <taxon>Mollusca</taxon>
        <taxon>Gastropoda</taxon>
        <taxon>Heterobranchia</taxon>
        <taxon>Euthyneura</taxon>
        <taxon>Panpulmonata</taxon>
        <taxon>Sacoglossa</taxon>
        <taxon>Placobranchoidea</taxon>
        <taxon>Plakobranchidae</taxon>
        <taxon>Elysia</taxon>
    </lineage>
</organism>
<evidence type="ECO:0000313" key="3">
    <source>
        <dbReference type="Proteomes" id="UP001283361"/>
    </source>
</evidence>
<evidence type="ECO:0000313" key="2">
    <source>
        <dbReference type="EMBL" id="KAK3771674.1"/>
    </source>
</evidence>
<protein>
    <submittedName>
        <fullName evidence="2">Uncharacterized protein</fullName>
    </submittedName>
</protein>
<dbReference type="Proteomes" id="UP001283361">
    <property type="component" value="Unassembled WGS sequence"/>
</dbReference>
<name>A0AAE1DI73_9GAST</name>
<dbReference type="EMBL" id="JAWDGP010003693">
    <property type="protein sequence ID" value="KAK3771674.1"/>
    <property type="molecule type" value="Genomic_DNA"/>
</dbReference>
<keyword evidence="3" id="KW-1185">Reference proteome</keyword>
<reference evidence="2" key="1">
    <citation type="journal article" date="2023" name="G3 (Bethesda)">
        <title>A reference genome for the long-term kleptoplast-retaining sea slug Elysia crispata morphotype clarki.</title>
        <authorList>
            <person name="Eastman K.E."/>
            <person name="Pendleton A.L."/>
            <person name="Shaikh M.A."/>
            <person name="Suttiyut T."/>
            <person name="Ogas R."/>
            <person name="Tomko P."/>
            <person name="Gavelis G."/>
            <person name="Widhalm J.R."/>
            <person name="Wisecaver J.H."/>
        </authorList>
    </citation>
    <scope>NUCLEOTIDE SEQUENCE</scope>
    <source>
        <strain evidence="2">ECLA1</strain>
    </source>
</reference>
<gene>
    <name evidence="2" type="ORF">RRG08_047925</name>
</gene>